<keyword evidence="6 8" id="KW-0472">Membrane</keyword>
<evidence type="ECO:0000313" key="10">
    <source>
        <dbReference type="Proteomes" id="UP000696413"/>
    </source>
</evidence>
<dbReference type="Proteomes" id="UP000696413">
    <property type="component" value="Unassembled WGS sequence"/>
</dbReference>
<sequence length="288" mass="30038">MTRPYSPYDATTTDRYADHTSEPGSYPSGHSYSRGYNRDHSYGSGYGTGYDRGAYAGDYQDYDDYVRSEGGNDGGYDEGGFDEPDIEFYEEPLDRRWIWVAGVAGAILLVAVVCTVVILGGGDSGSVSATVAAPTQTSQPATTAPQDASSTPRPAPPAAPSLSPETVTTVTPSPTPPSATAEPAPVAPPVEAAPPPAANPRAVTYQVTGNRQLIDLVTIVYTDQRGALQTDINVALPWTKTVVLDPGVELKSVTATSVAGQLNCSITDAAGNVLVAQANNTMIATCTQ</sequence>
<feature type="region of interest" description="Disordered" evidence="7">
    <location>
        <begin position="1"/>
        <end position="37"/>
    </location>
</feature>
<evidence type="ECO:0000256" key="5">
    <source>
        <dbReference type="ARBA" id="ARBA00022989"/>
    </source>
</evidence>
<keyword evidence="5 8" id="KW-1133">Transmembrane helix</keyword>
<organism evidence="9 10">
    <name type="scientific">Mycolicibacterium goodii</name>
    <name type="common">Mycobacterium goodii</name>
    <dbReference type="NCBI Taxonomy" id="134601"/>
    <lineage>
        <taxon>Bacteria</taxon>
        <taxon>Bacillati</taxon>
        <taxon>Actinomycetota</taxon>
        <taxon>Actinomycetes</taxon>
        <taxon>Mycobacteriales</taxon>
        <taxon>Mycobacteriaceae</taxon>
        <taxon>Mycolicibacterium</taxon>
    </lineage>
</organism>
<gene>
    <name evidence="9" type="ORF">KL859_09435</name>
</gene>
<name>A0ABS6HK90_MYCGD</name>
<evidence type="ECO:0000256" key="8">
    <source>
        <dbReference type="SAM" id="Phobius"/>
    </source>
</evidence>
<dbReference type="Gene3D" id="2.60.40.2880">
    <property type="entry name" value="MmpS1-5, C-terminal soluble domain"/>
    <property type="match status" value="1"/>
</dbReference>
<keyword evidence="4 8" id="KW-0812">Transmembrane</keyword>
<dbReference type="Pfam" id="PF05423">
    <property type="entry name" value="Mycobact_memb"/>
    <property type="match status" value="1"/>
</dbReference>
<reference evidence="9 10" key="1">
    <citation type="submission" date="2021-05" db="EMBL/GenBank/DDBJ databases">
        <title>Draft Genome Sequences of Clinical Respiratory Isolates of Mycobacterium goodii Recovered in Ireland.</title>
        <authorList>
            <person name="Flanagan P.R."/>
            <person name="Mok S."/>
            <person name="Roycroft E."/>
            <person name="Rogers T.R."/>
            <person name="Fitzgibbon M."/>
        </authorList>
    </citation>
    <scope>NUCLEOTIDE SEQUENCE [LARGE SCALE GENOMIC DNA]</scope>
    <source>
        <strain evidence="9 10">14IE55</strain>
    </source>
</reference>
<feature type="region of interest" description="Disordered" evidence="7">
    <location>
        <begin position="130"/>
        <end position="197"/>
    </location>
</feature>
<keyword evidence="3" id="KW-1003">Cell membrane</keyword>
<evidence type="ECO:0000313" key="9">
    <source>
        <dbReference type="EMBL" id="MBU8823093.1"/>
    </source>
</evidence>
<evidence type="ECO:0000256" key="2">
    <source>
        <dbReference type="ARBA" id="ARBA00007531"/>
    </source>
</evidence>
<dbReference type="EMBL" id="JAHBOM010000006">
    <property type="protein sequence ID" value="MBU8823093.1"/>
    <property type="molecule type" value="Genomic_DNA"/>
</dbReference>
<evidence type="ECO:0000256" key="1">
    <source>
        <dbReference type="ARBA" id="ARBA00004236"/>
    </source>
</evidence>
<proteinExistence type="inferred from homology"/>
<dbReference type="InterPro" id="IPR038468">
    <property type="entry name" value="MmpS_C"/>
</dbReference>
<evidence type="ECO:0008006" key="11">
    <source>
        <dbReference type="Google" id="ProtNLM"/>
    </source>
</evidence>
<evidence type="ECO:0000256" key="7">
    <source>
        <dbReference type="SAM" id="MobiDB-lite"/>
    </source>
</evidence>
<comment type="similarity">
    <text evidence="2">Belongs to the MmpS family.</text>
</comment>
<evidence type="ECO:0000256" key="6">
    <source>
        <dbReference type="ARBA" id="ARBA00023136"/>
    </source>
</evidence>
<feature type="compositionally biased region" description="Low complexity" evidence="7">
    <location>
        <begin position="130"/>
        <end position="152"/>
    </location>
</feature>
<feature type="compositionally biased region" description="Pro residues" evidence="7">
    <location>
        <begin position="185"/>
        <end position="197"/>
    </location>
</feature>
<dbReference type="RefSeq" id="WP_214311926.1">
    <property type="nucleotide sequence ID" value="NZ_JAHBOJ010000009.1"/>
</dbReference>
<evidence type="ECO:0000256" key="4">
    <source>
        <dbReference type="ARBA" id="ARBA00022692"/>
    </source>
</evidence>
<feature type="compositionally biased region" description="Low complexity" evidence="7">
    <location>
        <begin position="160"/>
        <end position="184"/>
    </location>
</feature>
<comment type="subcellular location">
    <subcellularLocation>
        <location evidence="1">Cell membrane</location>
    </subcellularLocation>
</comment>
<keyword evidence="10" id="KW-1185">Reference proteome</keyword>
<feature type="transmembrane region" description="Helical" evidence="8">
    <location>
        <begin position="97"/>
        <end position="119"/>
    </location>
</feature>
<protein>
    <recommendedName>
        <fullName evidence="11">MmpS3 protein</fullName>
    </recommendedName>
</protein>
<evidence type="ECO:0000256" key="3">
    <source>
        <dbReference type="ARBA" id="ARBA00022475"/>
    </source>
</evidence>
<accession>A0ABS6HK90</accession>
<dbReference type="InterPro" id="IPR008693">
    <property type="entry name" value="MmpS"/>
</dbReference>
<comment type="caution">
    <text evidence="9">The sequence shown here is derived from an EMBL/GenBank/DDBJ whole genome shotgun (WGS) entry which is preliminary data.</text>
</comment>